<dbReference type="eggNOG" id="COG3496">
    <property type="taxonomic scope" value="Bacteria"/>
</dbReference>
<dbReference type="PANTHER" id="PTHR33973">
    <property type="entry name" value="OS07G0153300 PROTEIN"/>
    <property type="match status" value="1"/>
</dbReference>
<dbReference type="EMBL" id="CP009574">
    <property type="protein sequence ID" value="AIT09977.1"/>
    <property type="molecule type" value="Genomic_DNA"/>
</dbReference>
<evidence type="ECO:0000313" key="2">
    <source>
        <dbReference type="Proteomes" id="UP000029672"/>
    </source>
</evidence>
<proteinExistence type="predicted"/>
<evidence type="ECO:0000313" key="1">
    <source>
        <dbReference type="EMBL" id="AIT09977.1"/>
    </source>
</evidence>
<keyword evidence="2" id="KW-1185">Reference proteome</keyword>
<organism evidence="1 2">
    <name type="scientific">Candidatus Francisella endociliophora</name>
    <dbReference type="NCBI Taxonomy" id="653937"/>
    <lineage>
        <taxon>Bacteria</taxon>
        <taxon>Pseudomonadati</taxon>
        <taxon>Pseudomonadota</taxon>
        <taxon>Gammaproteobacteria</taxon>
        <taxon>Thiotrichales</taxon>
        <taxon>Francisellaceae</taxon>
        <taxon>Francisella</taxon>
    </lineage>
</organism>
<dbReference type="AlphaFoldDB" id="A0A097ER12"/>
<evidence type="ECO:0008006" key="3">
    <source>
        <dbReference type="Google" id="ProtNLM"/>
    </source>
</evidence>
<gene>
    <name evidence="1" type="ORF">LO80_08355</name>
</gene>
<dbReference type="HOGENOM" id="CLU_065913_1_0_6"/>
<dbReference type="OrthoDB" id="9778801at2"/>
<protein>
    <recommendedName>
        <fullName evidence="3">DUF1365 domain-containing protein</fullName>
    </recommendedName>
</protein>
<dbReference type="InterPro" id="IPR010775">
    <property type="entry name" value="DUF1365"/>
</dbReference>
<accession>A0A097ER12</accession>
<dbReference type="PANTHER" id="PTHR33973:SF4">
    <property type="entry name" value="OS07G0153300 PROTEIN"/>
    <property type="match status" value="1"/>
</dbReference>
<name>A0A097ER12_9GAMM</name>
<sequence length="274" mass="32178">MVKNLILSSKVYHKRHHPKQNSFKYRSYYVILDMLDLSNKKNRSLSGVEVPKPNITNPKIFSINKPNIYSFYDKDHGLRDGSNCLNWASSLLEEHNIKYDNIKLMTMPRVLGYLFNPVSFWLCYRESELVTVIAEVNNTFKETHSYICHKNGNEITDKCWFEAEKVFHVSPFYPRRGTYKFNFQIPQSTSSKARVIINYYDNNQLQLGTAITGDLKQFSSSNLIKEFFRSPLLTLKVVYLIHWQALKIVFKRIKYIPKPEQKNVKVSMAKIITD</sequence>
<dbReference type="Pfam" id="PF07103">
    <property type="entry name" value="DUF1365"/>
    <property type="match status" value="1"/>
</dbReference>
<dbReference type="STRING" id="1547445.LO80_08355"/>
<dbReference type="KEGG" id="frf:LO80_08355"/>
<dbReference type="Proteomes" id="UP000029672">
    <property type="component" value="Chromosome"/>
</dbReference>
<reference evidence="1 2" key="1">
    <citation type="submission" date="2014-10" db="EMBL/GenBank/DDBJ databases">
        <title>Whole genome sequence of Francisella endociliophora strain FSC1006, isolated from a laboratory culture of the marine ciliate Euplotes raikovi.</title>
        <authorList>
            <person name="Granberg M."/>
            <person name="Backman S."/>
            <person name="Lundmark E."/>
            <person name="Nilsson E."/>
            <person name="Karlsson E."/>
            <person name="Thelaus J."/>
            <person name="Ohrman C."/>
            <person name="Larkeryd A."/>
            <person name="Stenberg P."/>
        </authorList>
    </citation>
    <scope>NUCLEOTIDE SEQUENCE [LARGE SCALE GENOMIC DNA]</scope>
    <source>
        <strain evidence="1 2">FSC1006</strain>
    </source>
</reference>
<dbReference type="RefSeq" id="WP_040010352.1">
    <property type="nucleotide sequence ID" value="NZ_CP009574.1"/>
</dbReference>